<dbReference type="PANTHER" id="PTHR30619:SF7">
    <property type="entry name" value="BETA-LACTAMASE DOMAIN PROTEIN"/>
    <property type="match status" value="1"/>
</dbReference>
<gene>
    <name evidence="8" type="ORF">KAR29_04015</name>
</gene>
<evidence type="ECO:0000313" key="9">
    <source>
        <dbReference type="Proteomes" id="UP000671879"/>
    </source>
</evidence>
<dbReference type="PANTHER" id="PTHR30619">
    <property type="entry name" value="DNA INTERNALIZATION/COMPETENCE PROTEIN COMEC/REC2"/>
    <property type="match status" value="1"/>
</dbReference>
<evidence type="ECO:0000256" key="6">
    <source>
        <dbReference type="SAM" id="Phobius"/>
    </source>
</evidence>
<reference evidence="9" key="1">
    <citation type="submission" date="2021-04" db="EMBL/GenBank/DDBJ databases">
        <title>A novel Synergistetes isolate from a pyrite-forming mixed culture.</title>
        <authorList>
            <person name="Bunk B."/>
            <person name="Sproer C."/>
            <person name="Spring S."/>
            <person name="Pester M."/>
        </authorList>
    </citation>
    <scope>NUCLEOTIDE SEQUENCE [LARGE SCALE GENOMIC DNA]</scope>
    <source>
        <strain evidence="9">J.5.4.2-T.3.5.2</strain>
    </source>
</reference>
<protein>
    <submittedName>
        <fullName evidence="8">ComEC/Rec2 family competence protein</fullName>
    </submittedName>
</protein>
<feature type="transmembrane region" description="Helical" evidence="6">
    <location>
        <begin position="54"/>
        <end position="75"/>
    </location>
</feature>
<organism evidence="8 9">
    <name type="scientific">Aminithiophilus ramosus</name>
    <dbReference type="NCBI Taxonomy" id="3029084"/>
    <lineage>
        <taxon>Bacteria</taxon>
        <taxon>Thermotogati</taxon>
        <taxon>Synergistota</taxon>
        <taxon>Synergistia</taxon>
        <taxon>Synergistales</taxon>
        <taxon>Aminithiophilaceae</taxon>
        <taxon>Aminithiophilus</taxon>
    </lineage>
</organism>
<dbReference type="RefSeq" id="WP_274374351.1">
    <property type="nucleotide sequence ID" value="NZ_CP072943.1"/>
</dbReference>
<keyword evidence="5 6" id="KW-0472">Membrane</keyword>
<name>A0A9Q7AQR7_9BACT</name>
<dbReference type="Pfam" id="PF03772">
    <property type="entry name" value="Competence"/>
    <property type="match status" value="1"/>
</dbReference>
<accession>A0A9Q7AQR7</accession>
<dbReference type="EMBL" id="CP072943">
    <property type="protein sequence ID" value="QTX33077.1"/>
    <property type="molecule type" value="Genomic_DNA"/>
</dbReference>
<evidence type="ECO:0000256" key="3">
    <source>
        <dbReference type="ARBA" id="ARBA00022692"/>
    </source>
</evidence>
<dbReference type="NCBIfam" id="TIGR00360">
    <property type="entry name" value="ComEC_N-term"/>
    <property type="match status" value="1"/>
</dbReference>
<evidence type="ECO:0000313" key="8">
    <source>
        <dbReference type="EMBL" id="QTX33077.1"/>
    </source>
</evidence>
<keyword evidence="4 6" id="KW-1133">Transmembrane helix</keyword>
<keyword evidence="9" id="KW-1185">Reference proteome</keyword>
<dbReference type="InterPro" id="IPR004477">
    <property type="entry name" value="ComEC_N"/>
</dbReference>
<evidence type="ECO:0000256" key="4">
    <source>
        <dbReference type="ARBA" id="ARBA00022989"/>
    </source>
</evidence>
<evidence type="ECO:0000256" key="2">
    <source>
        <dbReference type="ARBA" id="ARBA00022475"/>
    </source>
</evidence>
<dbReference type="GO" id="GO:0005886">
    <property type="term" value="C:plasma membrane"/>
    <property type="evidence" value="ECO:0007669"/>
    <property type="project" value="UniProtKB-SubCell"/>
</dbReference>
<feature type="transmembrane region" description="Helical" evidence="6">
    <location>
        <begin position="423"/>
        <end position="442"/>
    </location>
</feature>
<feature type="transmembrane region" description="Helical" evidence="6">
    <location>
        <begin position="223"/>
        <end position="242"/>
    </location>
</feature>
<sequence>MTFLVKAPALVVLAAWSLALTFLGRGLPPGAVVAAALLAPVGLLLLGSDGFEGWAFRPALLVLLLSLGGAVLFLHRLAEPSLPPRYEGEVTVLSERPWGKRRLVVVEGGGLRLAAFVPPRQVVGAGSHLDVEGEVLPLRKAREGESFDFSRWARARGIEGELRPGRWRLLDGKSGWAWRRARIEAALLLKLPPLMRGHLLAAWTGGRDPDLARAHRRWGTSHLLAVSGFHVGLVASAILLFAGPSTVGLVVASALVWAYVFLAGAPASAVRAALMVQLYLQGRQMGRRGGGVNAVALAGLILLAWRPWWFWDVGWRLSMTAVLTLTALPDWGKGTAFLAGPLVWLTTAPVAAEVFGVVPLAGIVLNLVALPLFAFLLPLASLAALPVLAGWRGGAAAARFGEDLFALWARAADGAANLLVGEVTFSALIYAAGTFVLFLLLARKVGVGPPRSLAAALALTLFCATSL</sequence>
<feature type="transmembrane region" description="Helical" evidence="6">
    <location>
        <begin position="254"/>
        <end position="280"/>
    </location>
</feature>
<dbReference type="Proteomes" id="UP000671879">
    <property type="component" value="Chromosome"/>
</dbReference>
<feature type="domain" description="ComEC/Rec2-related protein" evidence="7">
    <location>
        <begin position="206"/>
        <end position="441"/>
    </location>
</feature>
<keyword evidence="3 6" id="KW-0812">Transmembrane</keyword>
<feature type="transmembrane region" description="Helical" evidence="6">
    <location>
        <begin position="292"/>
        <end position="311"/>
    </location>
</feature>
<dbReference type="KEGG" id="aram:KAR29_04015"/>
<evidence type="ECO:0000256" key="5">
    <source>
        <dbReference type="ARBA" id="ARBA00023136"/>
    </source>
</evidence>
<dbReference type="AlphaFoldDB" id="A0A9Q7AQR7"/>
<feature type="transmembrane region" description="Helical" evidence="6">
    <location>
        <begin position="363"/>
        <end position="385"/>
    </location>
</feature>
<comment type="subcellular location">
    <subcellularLocation>
        <location evidence="1">Cell membrane</location>
        <topology evidence="1">Multi-pass membrane protein</topology>
    </subcellularLocation>
</comment>
<dbReference type="InterPro" id="IPR052159">
    <property type="entry name" value="Competence_DNA_uptake"/>
</dbReference>
<feature type="transmembrane region" description="Helical" evidence="6">
    <location>
        <begin position="331"/>
        <end position="351"/>
    </location>
</feature>
<evidence type="ECO:0000259" key="7">
    <source>
        <dbReference type="Pfam" id="PF03772"/>
    </source>
</evidence>
<keyword evidence="2" id="KW-1003">Cell membrane</keyword>
<evidence type="ECO:0000256" key="1">
    <source>
        <dbReference type="ARBA" id="ARBA00004651"/>
    </source>
</evidence>
<proteinExistence type="predicted"/>